<evidence type="ECO:0000256" key="4">
    <source>
        <dbReference type="ARBA" id="ARBA00022651"/>
    </source>
</evidence>
<dbReference type="SMR" id="E6PZD9"/>
<dbReference type="Pfam" id="PF00331">
    <property type="entry name" value="Glyco_hydro_10"/>
    <property type="match status" value="1"/>
</dbReference>
<dbReference type="PRINTS" id="PR00134">
    <property type="entry name" value="GLHYDRLASE10"/>
</dbReference>
<dbReference type="InterPro" id="IPR044846">
    <property type="entry name" value="GH10"/>
</dbReference>
<dbReference type="SMART" id="SM00633">
    <property type="entry name" value="Glyco_10"/>
    <property type="match status" value="1"/>
</dbReference>
<comment type="catalytic activity">
    <reaction evidence="1">
        <text>Endohydrolysis of (1-&gt;4)-beta-D-xylosidic linkages in xylans.</text>
        <dbReference type="EC" id="3.2.1.8"/>
    </reaction>
</comment>
<evidence type="ECO:0000256" key="6">
    <source>
        <dbReference type="ARBA" id="ARBA00022801"/>
    </source>
</evidence>
<reference evidence="12" key="1">
    <citation type="submission" date="2009-10" db="EMBL/GenBank/DDBJ databases">
        <title>Diversity of trophic interactions inside an arsenic-rich microbial ecosystem.</title>
        <authorList>
            <person name="Bertin P.N."/>
            <person name="Heinrich-Salmeron A."/>
            <person name="Pelletier E."/>
            <person name="Goulhen-Chollet F."/>
            <person name="Arsene-Ploetze F."/>
            <person name="Gallien S."/>
            <person name="Calteau A."/>
            <person name="Vallenet D."/>
            <person name="Casiot C."/>
            <person name="Chane-Woon-Ming B."/>
            <person name="Giloteaux L."/>
            <person name="Barakat M."/>
            <person name="Bonnefoy V."/>
            <person name="Bruneel O."/>
            <person name="Chandler M."/>
            <person name="Cleiss J."/>
            <person name="Duran R."/>
            <person name="Elbaz-Poulichet F."/>
            <person name="Fonknechten N."/>
            <person name="Lauga B."/>
            <person name="Mornico D."/>
            <person name="Ortet P."/>
            <person name="Schaeffer C."/>
            <person name="Siguier P."/>
            <person name="Alexander Thil Smith A."/>
            <person name="Van Dorsselaer A."/>
            <person name="Weissenbach J."/>
            <person name="Medigue C."/>
            <person name="Le Paslier D."/>
        </authorList>
    </citation>
    <scope>NUCLEOTIDE SEQUENCE</scope>
</reference>
<keyword evidence="7" id="KW-0119">Carbohydrate metabolism</keyword>
<keyword evidence="5" id="KW-0732">Signal</keyword>
<dbReference type="Gene3D" id="3.20.20.80">
    <property type="entry name" value="Glycosidases"/>
    <property type="match status" value="1"/>
</dbReference>
<dbReference type="GO" id="GO:0031176">
    <property type="term" value="F:endo-1,4-beta-xylanase activity"/>
    <property type="evidence" value="ECO:0007669"/>
    <property type="project" value="UniProtKB-EC"/>
</dbReference>
<feature type="domain" description="GH10" evidence="11">
    <location>
        <begin position="85"/>
        <end position="408"/>
    </location>
</feature>
<dbReference type="AlphaFoldDB" id="E6PZD9"/>
<protein>
    <recommendedName>
        <fullName evidence="3">endo-1,4-beta-xylanase</fullName>
        <ecNumber evidence="3">3.2.1.8</ecNumber>
    </recommendedName>
</protein>
<dbReference type="PANTHER" id="PTHR31490:SF88">
    <property type="entry name" value="BETA-XYLANASE"/>
    <property type="match status" value="1"/>
</dbReference>
<dbReference type="EMBL" id="CABN01000120">
    <property type="protein sequence ID" value="CBI00298.1"/>
    <property type="molecule type" value="Genomic_DNA"/>
</dbReference>
<comment type="caution">
    <text evidence="12">The sequence shown here is derived from an EMBL/GenBank/DDBJ whole genome shotgun (WGS) entry which is preliminary data.</text>
</comment>
<keyword evidence="4 12" id="KW-0858">Xylan degradation</keyword>
<evidence type="ECO:0000256" key="1">
    <source>
        <dbReference type="ARBA" id="ARBA00000681"/>
    </source>
</evidence>
<accession>E6PZD9</accession>
<dbReference type="InterPro" id="IPR001000">
    <property type="entry name" value="GH10_dom"/>
</dbReference>
<feature type="region of interest" description="Disordered" evidence="10">
    <location>
        <begin position="414"/>
        <end position="448"/>
    </location>
</feature>
<keyword evidence="8 12" id="KW-0326">Glycosidase</keyword>
<dbReference type="GO" id="GO:0045493">
    <property type="term" value="P:xylan catabolic process"/>
    <property type="evidence" value="ECO:0007669"/>
    <property type="project" value="UniProtKB-KW"/>
</dbReference>
<organism evidence="12">
    <name type="scientific">mine drainage metagenome</name>
    <dbReference type="NCBI Taxonomy" id="410659"/>
    <lineage>
        <taxon>unclassified sequences</taxon>
        <taxon>metagenomes</taxon>
        <taxon>ecological metagenomes</taxon>
    </lineage>
</organism>
<evidence type="ECO:0000256" key="9">
    <source>
        <dbReference type="ARBA" id="ARBA00023326"/>
    </source>
</evidence>
<name>E6PZD9_9ZZZZ</name>
<dbReference type="InterPro" id="IPR017853">
    <property type="entry name" value="GH"/>
</dbReference>
<dbReference type="PROSITE" id="PS51760">
    <property type="entry name" value="GH10_2"/>
    <property type="match status" value="1"/>
</dbReference>
<keyword evidence="6 12" id="KW-0378">Hydrolase</keyword>
<evidence type="ECO:0000256" key="7">
    <source>
        <dbReference type="ARBA" id="ARBA00023277"/>
    </source>
</evidence>
<evidence type="ECO:0000256" key="10">
    <source>
        <dbReference type="SAM" id="MobiDB-lite"/>
    </source>
</evidence>
<evidence type="ECO:0000256" key="3">
    <source>
        <dbReference type="ARBA" id="ARBA00012590"/>
    </source>
</evidence>
<comment type="similarity">
    <text evidence="2">Belongs to the glycosyl hydrolase 10 (cellulase F) family.</text>
</comment>
<evidence type="ECO:0000256" key="5">
    <source>
        <dbReference type="ARBA" id="ARBA00022729"/>
    </source>
</evidence>
<evidence type="ECO:0000313" key="12">
    <source>
        <dbReference type="EMBL" id="CBI00298.1"/>
    </source>
</evidence>
<dbReference type="SUPFAM" id="SSF51445">
    <property type="entry name" value="(Trans)glycosidases"/>
    <property type="match status" value="1"/>
</dbReference>
<proteinExistence type="inferred from homology"/>
<evidence type="ECO:0000256" key="2">
    <source>
        <dbReference type="ARBA" id="ARBA00007495"/>
    </source>
</evidence>
<sequence>MFRARVNFRNRRVREGWIVNRRDFSRMAAMLSIAATGSLNVRALWSHKKKQQQTLPPAVTSPVVSVSGANSLRSHGVATGLQVGCAVIPSLLDLEGARSGKTSDPYTQTVLDQANILVAENAMKWSSLRPTPAGYDFTESDRLFAFAQVGGQLVRGHNLCWHEQLPGWFGSVATSENAASLLTQHIETVAGRYAGRVQSWDVVNEAVYPPDGRPDGLRNSPWLQLIGPQYIELAFQTAARADPQAKLTYNDYDIELDTPEQEVKRGQVLLLLRRLHARGVPVQAVGIQSHLQATGPRPGVGLITFIRQVATMGLDVYITEMDVNTHALEGGLDVQDDAVAAVYRDYLRLVLPEPNVKALLTWGISDAHTWLNTLKQPWTRRPDGSPQRPLPFDDHYQPTKAFFAMRDALDMPKKSSSQLDWTTPPRIQGDPFAPFAVPGSPRSAPNRP</sequence>
<dbReference type="PANTHER" id="PTHR31490">
    <property type="entry name" value="GLYCOSYL HYDROLASE"/>
    <property type="match status" value="1"/>
</dbReference>
<evidence type="ECO:0000256" key="8">
    <source>
        <dbReference type="ARBA" id="ARBA00023295"/>
    </source>
</evidence>
<evidence type="ECO:0000259" key="11">
    <source>
        <dbReference type="PROSITE" id="PS51760"/>
    </source>
</evidence>
<gene>
    <name evidence="12" type="primary">xyn</name>
    <name evidence="12" type="ORF">CARN3_1312</name>
</gene>
<dbReference type="EC" id="3.2.1.8" evidence="3"/>
<keyword evidence="9" id="KW-0624">Polysaccharide degradation</keyword>